<dbReference type="PIRSF" id="PIRSF039085">
    <property type="entry name" value="ABC_ATPase_HisP"/>
    <property type="match status" value="1"/>
</dbReference>
<dbReference type="GO" id="GO:0005886">
    <property type="term" value="C:plasma membrane"/>
    <property type="evidence" value="ECO:0007669"/>
    <property type="project" value="UniProtKB-SubCell"/>
</dbReference>
<dbReference type="InterPro" id="IPR003593">
    <property type="entry name" value="AAA+_ATPase"/>
</dbReference>
<keyword evidence="6 10" id="KW-0067">ATP-binding</keyword>
<keyword evidence="8" id="KW-0472">Membrane</keyword>
<comment type="subcellular location">
    <subcellularLocation>
        <location evidence="1">Cell membrane</location>
        <topology evidence="1">Peripheral membrane protein</topology>
    </subcellularLocation>
</comment>
<evidence type="ECO:0000256" key="8">
    <source>
        <dbReference type="ARBA" id="ARBA00023136"/>
    </source>
</evidence>
<dbReference type="InterPro" id="IPR017871">
    <property type="entry name" value="ABC_transporter-like_CS"/>
</dbReference>
<dbReference type="InterPro" id="IPR030679">
    <property type="entry name" value="ABC_ATPase_HisP-typ"/>
</dbReference>
<dbReference type="AlphaFoldDB" id="A0A318RGX2"/>
<dbReference type="PANTHER" id="PTHR43166">
    <property type="entry name" value="AMINO ACID IMPORT ATP-BINDING PROTEIN"/>
    <property type="match status" value="1"/>
</dbReference>
<dbReference type="InterPro" id="IPR003439">
    <property type="entry name" value="ABC_transporter-like_ATP-bd"/>
</dbReference>
<evidence type="ECO:0000256" key="1">
    <source>
        <dbReference type="ARBA" id="ARBA00004202"/>
    </source>
</evidence>
<dbReference type="EMBL" id="QJSP01000023">
    <property type="protein sequence ID" value="PYE12322.1"/>
    <property type="molecule type" value="Genomic_DNA"/>
</dbReference>
<dbReference type="SMART" id="SM00382">
    <property type="entry name" value="AAA"/>
    <property type="match status" value="1"/>
</dbReference>
<reference evidence="10 11" key="1">
    <citation type="submission" date="2018-06" db="EMBL/GenBank/DDBJ databases">
        <title>Genomic Encyclopedia of Type Strains, Phase IV (KMG-IV): sequencing the most valuable type-strain genomes for metagenomic binning, comparative biology and taxonomic classification.</title>
        <authorList>
            <person name="Goeker M."/>
        </authorList>
    </citation>
    <scope>NUCLEOTIDE SEQUENCE [LARGE SCALE GENOMIC DNA]</scope>
    <source>
        <strain evidence="10 11">DSM 45521</strain>
    </source>
</reference>
<evidence type="ECO:0000256" key="4">
    <source>
        <dbReference type="ARBA" id="ARBA00022475"/>
    </source>
</evidence>
<evidence type="ECO:0000256" key="2">
    <source>
        <dbReference type="ARBA" id="ARBA00005417"/>
    </source>
</evidence>
<evidence type="ECO:0000256" key="7">
    <source>
        <dbReference type="ARBA" id="ARBA00022970"/>
    </source>
</evidence>
<dbReference type="Pfam" id="PF00005">
    <property type="entry name" value="ABC_tran"/>
    <property type="match status" value="1"/>
</dbReference>
<keyword evidence="3" id="KW-0813">Transport</keyword>
<keyword evidence="5" id="KW-0547">Nucleotide-binding</keyword>
<organism evidence="10 11">
    <name type="scientific">Williamsia limnetica</name>
    <dbReference type="NCBI Taxonomy" id="882452"/>
    <lineage>
        <taxon>Bacteria</taxon>
        <taxon>Bacillati</taxon>
        <taxon>Actinomycetota</taxon>
        <taxon>Actinomycetes</taxon>
        <taxon>Mycobacteriales</taxon>
        <taxon>Nocardiaceae</taxon>
        <taxon>Williamsia</taxon>
    </lineage>
</organism>
<dbReference type="SUPFAM" id="SSF52540">
    <property type="entry name" value="P-loop containing nucleoside triphosphate hydrolases"/>
    <property type="match status" value="1"/>
</dbReference>
<dbReference type="GO" id="GO:0015424">
    <property type="term" value="F:ABC-type amino acid transporter activity"/>
    <property type="evidence" value="ECO:0007669"/>
    <property type="project" value="InterPro"/>
</dbReference>
<name>A0A318RGX2_WILLI</name>
<evidence type="ECO:0000256" key="3">
    <source>
        <dbReference type="ARBA" id="ARBA00022448"/>
    </source>
</evidence>
<dbReference type="Gene3D" id="3.40.50.300">
    <property type="entry name" value="P-loop containing nucleotide triphosphate hydrolases"/>
    <property type="match status" value="1"/>
</dbReference>
<keyword evidence="11" id="KW-1185">Reference proteome</keyword>
<accession>A0A318RGX2</accession>
<keyword evidence="4" id="KW-1003">Cell membrane</keyword>
<dbReference type="Proteomes" id="UP000247591">
    <property type="component" value="Unassembled WGS sequence"/>
</dbReference>
<keyword evidence="7" id="KW-0029">Amino-acid transport</keyword>
<protein>
    <submittedName>
        <fullName evidence="10">Polar amino acid transport system ATP-binding protein</fullName>
    </submittedName>
</protein>
<evidence type="ECO:0000256" key="5">
    <source>
        <dbReference type="ARBA" id="ARBA00022741"/>
    </source>
</evidence>
<dbReference type="OrthoDB" id="4398079at2"/>
<dbReference type="PROSITE" id="PS00211">
    <property type="entry name" value="ABC_TRANSPORTER_1"/>
    <property type="match status" value="1"/>
</dbReference>
<evidence type="ECO:0000256" key="6">
    <source>
        <dbReference type="ARBA" id="ARBA00022840"/>
    </source>
</evidence>
<feature type="domain" description="ABC transporter" evidence="9">
    <location>
        <begin position="4"/>
        <end position="252"/>
    </location>
</feature>
<dbReference type="PANTHER" id="PTHR43166:SF9">
    <property type="entry name" value="GLUTAMATE_ASPARTATE IMPORT ATP-BINDING PROTEIN GLTL"/>
    <property type="match status" value="1"/>
</dbReference>
<dbReference type="GO" id="GO:0005524">
    <property type="term" value="F:ATP binding"/>
    <property type="evidence" value="ECO:0007669"/>
    <property type="project" value="UniProtKB-KW"/>
</dbReference>
<gene>
    <name evidence="10" type="ORF">DFR67_12347</name>
</gene>
<comment type="similarity">
    <text evidence="2">Belongs to the ABC transporter superfamily.</text>
</comment>
<evidence type="ECO:0000313" key="10">
    <source>
        <dbReference type="EMBL" id="PYE12322.1"/>
    </source>
</evidence>
<dbReference type="GO" id="GO:0016887">
    <property type="term" value="F:ATP hydrolysis activity"/>
    <property type="evidence" value="ECO:0007669"/>
    <property type="project" value="InterPro"/>
</dbReference>
<proteinExistence type="inferred from homology"/>
<evidence type="ECO:0000313" key="11">
    <source>
        <dbReference type="Proteomes" id="UP000247591"/>
    </source>
</evidence>
<dbReference type="InterPro" id="IPR050086">
    <property type="entry name" value="MetN_ABC_transporter-like"/>
</dbReference>
<comment type="caution">
    <text evidence="10">The sequence shown here is derived from an EMBL/GenBank/DDBJ whole genome shotgun (WGS) entry which is preliminary data.</text>
</comment>
<sequence>MSTLEVVRVNKTYSGTPILKDVSLTVEDGTVSCLLGPSGSGKSTLLRVMNGLVNANSGYVRLGSDVIGNRLVERRGVTELVPLGSREQSRQRRKIGMVFQQFNLFPHMTVAQNLDLGAHYAGIGSRRERSDSIDRLLDLIGLPDKRDAYPGELSGGQQQRVAIARALMVEPEVMLFDEPTSALDPELVSGVLKIIKTLSEQGMTLVIVTHEMRFARDVADQVVFLADGSVCETGTPAEFFTKPKTERARAFLDVELHTASAHQDTQ</sequence>
<dbReference type="PROSITE" id="PS50893">
    <property type="entry name" value="ABC_TRANSPORTER_2"/>
    <property type="match status" value="1"/>
</dbReference>
<evidence type="ECO:0000259" key="9">
    <source>
        <dbReference type="PROSITE" id="PS50893"/>
    </source>
</evidence>
<dbReference type="InterPro" id="IPR027417">
    <property type="entry name" value="P-loop_NTPase"/>
</dbReference>